<feature type="domain" description="UspA" evidence="2">
    <location>
        <begin position="156"/>
        <end position="294"/>
    </location>
</feature>
<dbReference type="InterPro" id="IPR006015">
    <property type="entry name" value="Universal_stress_UspA"/>
</dbReference>
<dbReference type="Gene3D" id="3.40.50.620">
    <property type="entry name" value="HUPs"/>
    <property type="match status" value="2"/>
</dbReference>
<organism evidence="3 4">
    <name type="scientific">Rhodococcus sovatensis</name>
    <dbReference type="NCBI Taxonomy" id="1805840"/>
    <lineage>
        <taxon>Bacteria</taxon>
        <taxon>Bacillati</taxon>
        <taxon>Actinomycetota</taxon>
        <taxon>Actinomycetes</taxon>
        <taxon>Mycobacteriales</taxon>
        <taxon>Nocardiaceae</taxon>
        <taxon>Rhodococcus</taxon>
    </lineage>
</organism>
<dbReference type="RefSeq" id="WP_338887294.1">
    <property type="nucleotide sequence ID" value="NZ_CP147846.1"/>
</dbReference>
<keyword evidence="4" id="KW-1185">Reference proteome</keyword>
<sequence length="298" mass="30806">MTSNAPIVVGVDGSGSSLDAVRWAARAAELRGAPLVLVCAYQNTNIYTTLVAIPPNLGSEMKAATTKILEAASKIASATVDDPAALSVTAEAIVGPAIPVLLERASEARMLVVGSRGNGEYFAELLGSVSAGVSTHAHCPVAIVRGVPVSGSLSGPVVVGVDGSEQNEYAIGVAFEEASLRGAELVAVHAWADHVLLRQFPDDTDEPVDVSALTAAGQTVLAESLAGWQERYPEVKVERIVVRDSAVSKLLELSKGAQEIVVGSRGRGGFTGLLLGSTSRSLSHLVDCPMIIARESSE</sequence>
<evidence type="ECO:0000256" key="1">
    <source>
        <dbReference type="ARBA" id="ARBA00008791"/>
    </source>
</evidence>
<evidence type="ECO:0000259" key="2">
    <source>
        <dbReference type="Pfam" id="PF00582"/>
    </source>
</evidence>
<accession>A0ABZ2PEV5</accession>
<name>A0ABZ2PEV5_9NOCA</name>
<reference evidence="3 4" key="1">
    <citation type="submission" date="2024-03" db="EMBL/GenBank/DDBJ databases">
        <title>Natural products discovery in diverse microorganisms through a two-stage MS feature dereplication strategy.</title>
        <authorList>
            <person name="Zhang R."/>
        </authorList>
    </citation>
    <scope>NUCLEOTIDE SEQUENCE [LARGE SCALE GENOMIC DNA]</scope>
    <source>
        <strain evidence="3 4">18930</strain>
    </source>
</reference>
<dbReference type="SUPFAM" id="SSF52402">
    <property type="entry name" value="Adenine nucleotide alpha hydrolases-like"/>
    <property type="match status" value="2"/>
</dbReference>
<feature type="domain" description="UspA" evidence="2">
    <location>
        <begin position="6"/>
        <end position="145"/>
    </location>
</feature>
<protein>
    <submittedName>
        <fullName evidence="3">Universal stress protein</fullName>
    </submittedName>
</protein>
<dbReference type="PRINTS" id="PR01438">
    <property type="entry name" value="UNVRSLSTRESS"/>
</dbReference>
<dbReference type="EMBL" id="CP147846">
    <property type="protein sequence ID" value="WXG67620.1"/>
    <property type="molecule type" value="Genomic_DNA"/>
</dbReference>
<evidence type="ECO:0000313" key="4">
    <source>
        <dbReference type="Proteomes" id="UP001432000"/>
    </source>
</evidence>
<gene>
    <name evidence="3" type="ORF">WDS16_20660</name>
</gene>
<dbReference type="Pfam" id="PF00582">
    <property type="entry name" value="Usp"/>
    <property type="match status" value="2"/>
</dbReference>
<dbReference type="Proteomes" id="UP001432000">
    <property type="component" value="Chromosome"/>
</dbReference>
<evidence type="ECO:0000313" key="3">
    <source>
        <dbReference type="EMBL" id="WXG67620.1"/>
    </source>
</evidence>
<dbReference type="PANTHER" id="PTHR46553">
    <property type="entry name" value="ADENINE NUCLEOTIDE ALPHA HYDROLASES-LIKE SUPERFAMILY PROTEIN"/>
    <property type="match status" value="1"/>
</dbReference>
<dbReference type="InterPro" id="IPR006016">
    <property type="entry name" value="UspA"/>
</dbReference>
<comment type="similarity">
    <text evidence="1">Belongs to the universal stress protein A family.</text>
</comment>
<proteinExistence type="inferred from homology"/>
<dbReference type="InterPro" id="IPR014729">
    <property type="entry name" value="Rossmann-like_a/b/a_fold"/>
</dbReference>
<dbReference type="PANTHER" id="PTHR46553:SF3">
    <property type="entry name" value="ADENINE NUCLEOTIDE ALPHA HYDROLASES-LIKE SUPERFAMILY PROTEIN"/>
    <property type="match status" value="1"/>
</dbReference>